<evidence type="ECO:0000313" key="2">
    <source>
        <dbReference type="EMBL" id="KAF1991977.1"/>
    </source>
</evidence>
<keyword evidence="3" id="KW-1185">Reference proteome</keyword>
<protein>
    <submittedName>
        <fullName evidence="2">Uncharacterized protein</fullName>
    </submittedName>
</protein>
<feature type="region of interest" description="Disordered" evidence="1">
    <location>
        <begin position="80"/>
        <end position="103"/>
    </location>
</feature>
<sequence>MSTTTKQNMAKRKAEDAFGLMPRDDQSQEQGFSQSSQIIDLGSESETESETDGIIQMDPSVWPCSQETRSDGETINASLPIKHKSNPYLKINPQTQDPSPDQVRIVTPRPSKPTTQDLFETQTTPVEEVLAKVKMPKPHKRAEYDKSIPVNVGTRNTRNGNWAQYRAIVTGNVILLTYLSLPDGITGLRCCHVPPNGTATFSSSSSFLTFSGPLT</sequence>
<organism evidence="2 3">
    <name type="scientific">Aulographum hederae CBS 113979</name>
    <dbReference type="NCBI Taxonomy" id="1176131"/>
    <lineage>
        <taxon>Eukaryota</taxon>
        <taxon>Fungi</taxon>
        <taxon>Dikarya</taxon>
        <taxon>Ascomycota</taxon>
        <taxon>Pezizomycotina</taxon>
        <taxon>Dothideomycetes</taxon>
        <taxon>Pleosporomycetidae</taxon>
        <taxon>Aulographales</taxon>
        <taxon>Aulographaceae</taxon>
    </lineage>
</organism>
<name>A0A6G1HFY4_9PEZI</name>
<feature type="compositionally biased region" description="Low complexity" evidence="1">
    <location>
        <begin position="28"/>
        <end position="37"/>
    </location>
</feature>
<dbReference type="Proteomes" id="UP000800041">
    <property type="component" value="Unassembled WGS sequence"/>
</dbReference>
<dbReference type="EMBL" id="ML977138">
    <property type="protein sequence ID" value="KAF1991977.1"/>
    <property type="molecule type" value="Genomic_DNA"/>
</dbReference>
<accession>A0A6G1HFY4</accession>
<reference evidence="2" key="1">
    <citation type="journal article" date="2020" name="Stud. Mycol.">
        <title>101 Dothideomycetes genomes: a test case for predicting lifestyles and emergence of pathogens.</title>
        <authorList>
            <person name="Haridas S."/>
            <person name="Albert R."/>
            <person name="Binder M."/>
            <person name="Bloem J."/>
            <person name="Labutti K."/>
            <person name="Salamov A."/>
            <person name="Andreopoulos B."/>
            <person name="Baker S."/>
            <person name="Barry K."/>
            <person name="Bills G."/>
            <person name="Bluhm B."/>
            <person name="Cannon C."/>
            <person name="Castanera R."/>
            <person name="Culley D."/>
            <person name="Daum C."/>
            <person name="Ezra D."/>
            <person name="Gonzalez J."/>
            <person name="Henrissat B."/>
            <person name="Kuo A."/>
            <person name="Liang C."/>
            <person name="Lipzen A."/>
            <person name="Lutzoni F."/>
            <person name="Magnuson J."/>
            <person name="Mondo S."/>
            <person name="Nolan M."/>
            <person name="Ohm R."/>
            <person name="Pangilinan J."/>
            <person name="Park H.-J."/>
            <person name="Ramirez L."/>
            <person name="Alfaro M."/>
            <person name="Sun H."/>
            <person name="Tritt A."/>
            <person name="Yoshinaga Y."/>
            <person name="Zwiers L.-H."/>
            <person name="Turgeon B."/>
            <person name="Goodwin S."/>
            <person name="Spatafora J."/>
            <person name="Crous P."/>
            <person name="Grigoriev I."/>
        </authorList>
    </citation>
    <scope>NUCLEOTIDE SEQUENCE</scope>
    <source>
        <strain evidence="2">CBS 113979</strain>
    </source>
</reference>
<evidence type="ECO:0000313" key="3">
    <source>
        <dbReference type="Proteomes" id="UP000800041"/>
    </source>
</evidence>
<feature type="region of interest" description="Disordered" evidence="1">
    <location>
        <begin position="1"/>
        <end position="58"/>
    </location>
</feature>
<gene>
    <name evidence="2" type="ORF">K402DRAFT_450128</name>
</gene>
<dbReference type="AlphaFoldDB" id="A0A6G1HFY4"/>
<proteinExistence type="predicted"/>
<evidence type="ECO:0000256" key="1">
    <source>
        <dbReference type="SAM" id="MobiDB-lite"/>
    </source>
</evidence>
<feature type="compositionally biased region" description="Basic and acidic residues" evidence="1">
    <location>
        <begin position="12"/>
        <end position="26"/>
    </location>
</feature>